<dbReference type="Pfam" id="PF08541">
    <property type="entry name" value="ACP_syn_III_C"/>
    <property type="match status" value="1"/>
</dbReference>
<evidence type="ECO:0000313" key="5">
    <source>
        <dbReference type="EMBL" id="MBR7837615.1"/>
    </source>
</evidence>
<dbReference type="GO" id="GO:0006633">
    <property type="term" value="P:fatty acid biosynthetic process"/>
    <property type="evidence" value="ECO:0007669"/>
    <property type="project" value="InterPro"/>
</dbReference>
<dbReference type="Pfam" id="PF08545">
    <property type="entry name" value="ACP_syn_III"/>
    <property type="match status" value="1"/>
</dbReference>
<reference evidence="5" key="1">
    <citation type="submission" date="2021-04" db="EMBL/GenBank/DDBJ databases">
        <title>Genome based classification of Actinospica acidithermotolerans sp. nov., an actinobacterium isolated from an Indonesian hot spring.</title>
        <authorList>
            <person name="Kusuma A.B."/>
            <person name="Putra K.E."/>
            <person name="Nafisah S."/>
            <person name="Loh J."/>
            <person name="Nouioui I."/>
            <person name="Goodfellow M."/>
        </authorList>
    </citation>
    <scope>NUCLEOTIDE SEQUENCE</scope>
    <source>
        <strain evidence="5">CSCA 57</strain>
    </source>
</reference>
<dbReference type="PANTHER" id="PTHR34069:SF2">
    <property type="entry name" value="BETA-KETOACYL-[ACYL-CARRIER-PROTEIN] SYNTHASE III"/>
    <property type="match status" value="1"/>
</dbReference>
<evidence type="ECO:0000259" key="4">
    <source>
        <dbReference type="Pfam" id="PF08545"/>
    </source>
</evidence>
<feature type="domain" description="Beta-ketoacyl-[acyl-carrier-protein] synthase III N-terminal" evidence="4">
    <location>
        <begin position="116"/>
        <end position="192"/>
    </location>
</feature>
<protein>
    <submittedName>
        <fullName evidence="5">Ketoacyl-ACP synthase III</fullName>
    </submittedName>
</protein>
<evidence type="ECO:0000256" key="2">
    <source>
        <dbReference type="ARBA" id="ARBA00023315"/>
    </source>
</evidence>
<keyword evidence="2" id="KW-0012">Acyltransferase</keyword>
<dbReference type="CDD" id="cd00830">
    <property type="entry name" value="KAS_III"/>
    <property type="match status" value="1"/>
</dbReference>
<evidence type="ECO:0000259" key="3">
    <source>
        <dbReference type="Pfam" id="PF08541"/>
    </source>
</evidence>
<organism evidence="5 6">
    <name type="scientific">Actinospica durhamensis</name>
    <dbReference type="NCBI Taxonomy" id="1508375"/>
    <lineage>
        <taxon>Bacteria</taxon>
        <taxon>Bacillati</taxon>
        <taxon>Actinomycetota</taxon>
        <taxon>Actinomycetes</taxon>
        <taxon>Catenulisporales</taxon>
        <taxon>Actinospicaceae</taxon>
        <taxon>Actinospica</taxon>
    </lineage>
</organism>
<dbReference type="GO" id="GO:0004315">
    <property type="term" value="F:3-oxoacyl-[acyl-carrier-protein] synthase activity"/>
    <property type="evidence" value="ECO:0007669"/>
    <property type="project" value="InterPro"/>
</dbReference>
<dbReference type="Proteomes" id="UP000675781">
    <property type="component" value="Unassembled WGS sequence"/>
</dbReference>
<dbReference type="RefSeq" id="WP_212532083.1">
    <property type="nucleotide sequence ID" value="NZ_JAGSOG010000217.1"/>
</dbReference>
<dbReference type="InterPro" id="IPR013751">
    <property type="entry name" value="ACP_syn_III_N"/>
</dbReference>
<dbReference type="SUPFAM" id="SSF53901">
    <property type="entry name" value="Thiolase-like"/>
    <property type="match status" value="1"/>
</dbReference>
<sequence length="360" mass="37659">MMDQSTARPPYGVGVRSIGAGLPARVVTNAELEGPLRTTDAWITKRIGVRERRWAAEGEHTSHLGARALLDACDRAGISPETLDLVVCGTYTPDQMAPAAAVAVMRNLGLSGIPGFDVNSGGCAGGVFALDVGARYIAAGLYRRVAVVLADTNTRVLDPADRITQVIFGDGAACYLLEPTVPGVGLGDALMRSEPGGYQIAGVRRESRTSEDGVARKTGYGENFAYMDGAGVWNFAVDNVPGFVEELVKAEDLALEDVDLVVFHQANARLIEELGRRLSLREDQMVCVVDKYGNTSGAGLALALREAQAQGRLNPGSVVALVAFGAGMSYGGSVIRWPDASDFLHPAAGGAADASDPAGP</sequence>
<evidence type="ECO:0000256" key="1">
    <source>
        <dbReference type="ARBA" id="ARBA00022679"/>
    </source>
</evidence>
<name>A0A941IQG2_9ACTN</name>
<dbReference type="PANTHER" id="PTHR34069">
    <property type="entry name" value="3-OXOACYL-[ACYL-CARRIER-PROTEIN] SYNTHASE 3"/>
    <property type="match status" value="1"/>
</dbReference>
<dbReference type="InterPro" id="IPR016039">
    <property type="entry name" value="Thiolase-like"/>
</dbReference>
<keyword evidence="1" id="KW-0808">Transferase</keyword>
<evidence type="ECO:0000313" key="6">
    <source>
        <dbReference type="Proteomes" id="UP000675781"/>
    </source>
</evidence>
<comment type="caution">
    <text evidence="5">The sequence shown here is derived from an EMBL/GenBank/DDBJ whole genome shotgun (WGS) entry which is preliminary data.</text>
</comment>
<dbReference type="Gene3D" id="3.40.47.10">
    <property type="match status" value="1"/>
</dbReference>
<gene>
    <name evidence="5" type="ORF">KDL01_30325</name>
</gene>
<dbReference type="InterPro" id="IPR013747">
    <property type="entry name" value="ACP_syn_III_C"/>
</dbReference>
<dbReference type="AlphaFoldDB" id="A0A941IQG2"/>
<dbReference type="NCBIfam" id="NF006829">
    <property type="entry name" value="PRK09352.1"/>
    <property type="match status" value="1"/>
</dbReference>
<dbReference type="GO" id="GO:0044550">
    <property type="term" value="P:secondary metabolite biosynthetic process"/>
    <property type="evidence" value="ECO:0007669"/>
    <property type="project" value="TreeGrafter"/>
</dbReference>
<accession>A0A941IQG2</accession>
<proteinExistence type="predicted"/>
<feature type="domain" description="Beta-ketoacyl-[acyl-carrier-protein] synthase III C-terminal" evidence="3">
    <location>
        <begin position="250"/>
        <end position="337"/>
    </location>
</feature>
<keyword evidence="6" id="KW-1185">Reference proteome</keyword>
<dbReference type="EMBL" id="JAGSOG010000217">
    <property type="protein sequence ID" value="MBR7837615.1"/>
    <property type="molecule type" value="Genomic_DNA"/>
</dbReference>